<feature type="chain" id="PRO_5035437654" description="Protein kinase domain-containing protein" evidence="8">
    <location>
        <begin position="19"/>
        <end position="308"/>
    </location>
</feature>
<keyword evidence="2" id="KW-0723">Serine/threonine-protein kinase</keyword>
<dbReference type="SUPFAM" id="SSF56112">
    <property type="entry name" value="Protein kinase-like (PK-like)"/>
    <property type="match status" value="1"/>
</dbReference>
<dbReference type="GO" id="GO:0016020">
    <property type="term" value="C:membrane"/>
    <property type="evidence" value="ECO:0007669"/>
    <property type="project" value="UniProtKB-SubCell"/>
</dbReference>
<keyword evidence="11" id="KW-1185">Reference proteome</keyword>
<dbReference type="InterPro" id="IPR011009">
    <property type="entry name" value="Kinase-like_dom_sf"/>
</dbReference>
<keyword evidence="3" id="KW-0812">Transmembrane</keyword>
<dbReference type="AlphaFoldDB" id="A0A8K0DNU1"/>
<dbReference type="Pfam" id="PF00069">
    <property type="entry name" value="Pkinase"/>
    <property type="match status" value="1"/>
</dbReference>
<keyword evidence="2" id="KW-0418">Kinase</keyword>
<evidence type="ECO:0000256" key="3">
    <source>
        <dbReference type="ARBA" id="ARBA00022692"/>
    </source>
</evidence>
<protein>
    <recommendedName>
        <fullName evidence="9">Protein kinase domain-containing protein</fullName>
    </recommendedName>
</protein>
<dbReference type="GO" id="GO:0005524">
    <property type="term" value="F:ATP binding"/>
    <property type="evidence" value="ECO:0007669"/>
    <property type="project" value="InterPro"/>
</dbReference>
<dbReference type="PANTHER" id="PTHR27009">
    <property type="entry name" value="RUST RESISTANCE KINASE LR10-RELATED"/>
    <property type="match status" value="1"/>
</dbReference>
<keyword evidence="2" id="KW-0808">Transferase</keyword>
<organism evidence="10 11">
    <name type="scientific">Rhamnella rubrinervis</name>
    <dbReference type="NCBI Taxonomy" id="2594499"/>
    <lineage>
        <taxon>Eukaryota</taxon>
        <taxon>Viridiplantae</taxon>
        <taxon>Streptophyta</taxon>
        <taxon>Embryophyta</taxon>
        <taxon>Tracheophyta</taxon>
        <taxon>Spermatophyta</taxon>
        <taxon>Magnoliopsida</taxon>
        <taxon>eudicotyledons</taxon>
        <taxon>Gunneridae</taxon>
        <taxon>Pentapetalae</taxon>
        <taxon>rosids</taxon>
        <taxon>fabids</taxon>
        <taxon>Rosales</taxon>
        <taxon>Rhamnaceae</taxon>
        <taxon>rhamnoid group</taxon>
        <taxon>Rhamneae</taxon>
        <taxon>Rhamnella</taxon>
    </lineage>
</organism>
<keyword evidence="7" id="KW-0325">Glycoprotein</keyword>
<evidence type="ECO:0000256" key="2">
    <source>
        <dbReference type="ARBA" id="ARBA00022527"/>
    </source>
</evidence>
<dbReference type="Proteomes" id="UP000796880">
    <property type="component" value="Unassembled WGS sequence"/>
</dbReference>
<accession>A0A8K0DNU1</accession>
<comment type="caution">
    <text evidence="10">The sequence shown here is derived from an EMBL/GenBank/DDBJ whole genome shotgun (WGS) entry which is preliminary data.</text>
</comment>
<dbReference type="Gene3D" id="1.10.510.10">
    <property type="entry name" value="Transferase(Phosphotransferase) domain 1"/>
    <property type="match status" value="1"/>
</dbReference>
<dbReference type="InterPro" id="IPR000719">
    <property type="entry name" value="Prot_kinase_dom"/>
</dbReference>
<evidence type="ECO:0000313" key="11">
    <source>
        <dbReference type="Proteomes" id="UP000796880"/>
    </source>
</evidence>
<proteinExistence type="predicted"/>
<evidence type="ECO:0000256" key="8">
    <source>
        <dbReference type="SAM" id="SignalP"/>
    </source>
</evidence>
<keyword evidence="6" id="KW-0472">Membrane</keyword>
<name>A0A8K0DNU1_9ROSA</name>
<evidence type="ECO:0000256" key="6">
    <source>
        <dbReference type="ARBA" id="ARBA00023136"/>
    </source>
</evidence>
<evidence type="ECO:0000259" key="9">
    <source>
        <dbReference type="PROSITE" id="PS50011"/>
    </source>
</evidence>
<dbReference type="InterPro" id="IPR045874">
    <property type="entry name" value="LRK10/LRL21-25-like"/>
</dbReference>
<evidence type="ECO:0000256" key="4">
    <source>
        <dbReference type="ARBA" id="ARBA00022729"/>
    </source>
</evidence>
<dbReference type="PROSITE" id="PS50011">
    <property type="entry name" value="PROTEIN_KINASE_DOM"/>
    <property type="match status" value="1"/>
</dbReference>
<gene>
    <name evidence="10" type="ORF">FNV43_RR24969</name>
</gene>
<keyword evidence="4 8" id="KW-0732">Signal</keyword>
<feature type="signal peptide" evidence="8">
    <location>
        <begin position="1"/>
        <end position="18"/>
    </location>
</feature>
<comment type="subcellular location">
    <subcellularLocation>
        <location evidence="1">Membrane</location>
        <topology evidence="1">Single-pass type I membrane protein</topology>
    </subcellularLocation>
</comment>
<evidence type="ECO:0000256" key="5">
    <source>
        <dbReference type="ARBA" id="ARBA00022989"/>
    </source>
</evidence>
<feature type="domain" description="Protein kinase" evidence="9">
    <location>
        <begin position="1"/>
        <end position="253"/>
    </location>
</feature>
<evidence type="ECO:0000313" key="10">
    <source>
        <dbReference type="EMBL" id="KAF3433866.1"/>
    </source>
</evidence>
<keyword evidence="5" id="KW-1133">Transmembrane helix</keyword>
<dbReference type="GO" id="GO:0004674">
    <property type="term" value="F:protein serine/threonine kinase activity"/>
    <property type="evidence" value="ECO:0007669"/>
    <property type="project" value="UniProtKB-KW"/>
</dbReference>
<reference evidence="10" key="1">
    <citation type="submission" date="2020-03" db="EMBL/GenBank/DDBJ databases">
        <title>A high-quality chromosome-level genome assembly of a woody plant with both climbing and erect habits, Rhamnella rubrinervis.</title>
        <authorList>
            <person name="Lu Z."/>
            <person name="Yang Y."/>
            <person name="Zhu X."/>
            <person name="Sun Y."/>
        </authorList>
    </citation>
    <scope>NUCLEOTIDE SEQUENCE</scope>
    <source>
        <strain evidence="10">BYM</strain>
        <tissue evidence="10">Leaf</tissue>
    </source>
</reference>
<evidence type="ECO:0000256" key="7">
    <source>
        <dbReference type="ARBA" id="ARBA00023180"/>
    </source>
</evidence>
<sequence>MVKISSTKLLLLEGFTMSMWCNWSVFVSRDQKEVATIGRFPHQVLMALLINAYIVKKEITPNITRSTKFHLECLVVLNIYIEAATCKFCIFTSSHTTFFRMRILFQRFLILVLQHCVHWIKALSLTAARGTMGYMAPELFYRNIGGVSYKADVYSFGMLLMEMARRRKITNAVADHTSQIYFPSWVYDQIIEGNDLQMEDAMTEEESKLRKKMIIVALWCIQMKTSERPSINKVIQMLEGEIESLQMPPKPFLCPEQKCAEDVGDTSNSKCSTILSEDDDNEEISLILNSNDNNKFVDVKGKLRVHIC</sequence>
<evidence type="ECO:0000256" key="1">
    <source>
        <dbReference type="ARBA" id="ARBA00004479"/>
    </source>
</evidence>
<dbReference type="OrthoDB" id="4062651at2759"/>
<dbReference type="EMBL" id="VOIH02000011">
    <property type="protein sequence ID" value="KAF3433866.1"/>
    <property type="molecule type" value="Genomic_DNA"/>
</dbReference>